<keyword evidence="1" id="KW-0051">Antiviral defense</keyword>
<evidence type="ECO:0000313" key="3">
    <source>
        <dbReference type="EMBL" id="KPH50747.1"/>
    </source>
</evidence>
<dbReference type="EMBL" id="JNUR01000014">
    <property type="protein sequence ID" value="KPH50747.1"/>
    <property type="molecule type" value="Genomic_DNA"/>
</dbReference>
<accession>A0A377Q0H8</accession>
<gene>
    <name evidence="3" type="ORF">HPU229336_00945</name>
    <name evidence="4" type="ORF">NCTC13156_00185</name>
</gene>
<dbReference type="EMBL" id="UGJF01000001">
    <property type="protein sequence ID" value="STQ87373.1"/>
    <property type="molecule type" value="Genomic_DNA"/>
</dbReference>
<protein>
    <recommendedName>
        <fullName evidence="2">CRISPR type III-associated protein domain-containing protein</fullName>
    </recommendedName>
</protein>
<evidence type="ECO:0000313" key="6">
    <source>
        <dbReference type="Proteomes" id="UP000255269"/>
    </source>
</evidence>
<evidence type="ECO:0000256" key="1">
    <source>
        <dbReference type="ARBA" id="ARBA00023118"/>
    </source>
</evidence>
<dbReference type="Pfam" id="PF03787">
    <property type="entry name" value="RAMPs"/>
    <property type="match status" value="1"/>
</dbReference>
<feature type="domain" description="CRISPR type III-associated protein" evidence="2">
    <location>
        <begin position="6"/>
        <end position="163"/>
    </location>
</feature>
<evidence type="ECO:0000313" key="5">
    <source>
        <dbReference type="Proteomes" id="UP000037800"/>
    </source>
</evidence>
<dbReference type="Proteomes" id="UP000037800">
    <property type="component" value="Unassembled WGS sequence"/>
</dbReference>
<reference evidence="3 5" key="1">
    <citation type="submission" date="2014-06" db="EMBL/GenBank/DDBJ databases">
        <title>Helicobacter pullorum isolates in fresh chicken meat - phenotypic and genotypic features.</title>
        <authorList>
            <person name="Borges V."/>
            <person name="Santos A."/>
            <person name="Correia C.B."/>
            <person name="Saraiva M."/>
            <person name="Menard A."/>
            <person name="Vieira L."/>
            <person name="Sampaio D.A."/>
            <person name="Gomes J.P."/>
            <person name="Oleastro M."/>
        </authorList>
    </citation>
    <scope>NUCLEOTIDE SEQUENCE [LARGE SCALE GENOMIC DNA]</scope>
    <source>
        <strain evidence="3 5">229336/12</strain>
    </source>
</reference>
<dbReference type="RefSeq" id="WP_054195124.1">
    <property type="nucleotide sequence ID" value="NZ_JNOA01000019.1"/>
</dbReference>
<evidence type="ECO:0000259" key="2">
    <source>
        <dbReference type="Pfam" id="PF03787"/>
    </source>
</evidence>
<organism evidence="4 6">
    <name type="scientific">Helicobacter pullorum</name>
    <dbReference type="NCBI Taxonomy" id="35818"/>
    <lineage>
        <taxon>Bacteria</taxon>
        <taxon>Pseudomonadati</taxon>
        <taxon>Campylobacterota</taxon>
        <taxon>Epsilonproteobacteria</taxon>
        <taxon>Campylobacterales</taxon>
        <taxon>Helicobacteraceae</taxon>
        <taxon>Helicobacter</taxon>
    </lineage>
</organism>
<name>A0A377Q0H8_9HELI</name>
<dbReference type="GO" id="GO:0051607">
    <property type="term" value="P:defense response to virus"/>
    <property type="evidence" value="ECO:0007669"/>
    <property type="project" value="UniProtKB-KW"/>
</dbReference>
<dbReference type="Proteomes" id="UP000255269">
    <property type="component" value="Unassembled WGS sequence"/>
</dbReference>
<evidence type="ECO:0000313" key="4">
    <source>
        <dbReference type="EMBL" id="STQ87373.1"/>
    </source>
</evidence>
<dbReference type="AlphaFoldDB" id="A0A377Q0H8"/>
<reference evidence="4 6" key="2">
    <citation type="submission" date="2018-06" db="EMBL/GenBank/DDBJ databases">
        <authorList>
            <consortium name="Pathogen Informatics"/>
            <person name="Doyle S."/>
        </authorList>
    </citation>
    <scope>NUCLEOTIDE SEQUENCE [LARGE SCALE GENOMIC DNA]</scope>
    <source>
        <strain evidence="4 6">NCTC13156</strain>
    </source>
</reference>
<dbReference type="InterPro" id="IPR052216">
    <property type="entry name" value="CRISPR_Csm3_endoribonuclease"/>
</dbReference>
<proteinExistence type="predicted"/>
<dbReference type="PANTHER" id="PTHR35579:SF3">
    <property type="entry name" value="CRISPR SYSTEM CMS ENDORIBONUCLEASE CSM3"/>
    <property type="match status" value="1"/>
</dbReference>
<dbReference type="InterPro" id="IPR005537">
    <property type="entry name" value="RAMP_III_fam"/>
</dbReference>
<dbReference type="PANTHER" id="PTHR35579">
    <property type="entry name" value="CRISPR SYSTEM CMS ENDORIBONUCLEASE CSM3"/>
    <property type="match status" value="1"/>
</dbReference>
<sequence>MNLKYKIRFLDFWHCSNGMSGGSKYDAGVLLDRVGIPFVPGKTIKGLAREFVFDKEFEEVCFGKEECEGVCHFCDAVLGKDEAYTIQKENLQEFLKTFVSCTAIEENGRAKEGSLREIEVVIPLVLYGEINNVPQDFVLLMQNALKSIKRIGLNRTRGLGRCEIIINEGI</sequence>